<evidence type="ECO:0000313" key="1">
    <source>
        <dbReference type="EMBL" id="MDG0810733.1"/>
    </source>
</evidence>
<keyword evidence="2" id="KW-1185">Reference proteome</keyword>
<dbReference type="Proteomes" id="UP001153404">
    <property type="component" value="Unassembled WGS sequence"/>
</dbReference>
<accession>A0A9X4QTU1</accession>
<protein>
    <submittedName>
        <fullName evidence="1">Uncharacterized protein</fullName>
    </submittedName>
</protein>
<name>A0A9X4QTU1_9BACL</name>
<gene>
    <name evidence="1" type="ORF">OMP40_16160</name>
</gene>
<evidence type="ECO:0000313" key="2">
    <source>
        <dbReference type="Proteomes" id="UP001153404"/>
    </source>
</evidence>
<comment type="caution">
    <text evidence="1">The sequence shown here is derived from an EMBL/GenBank/DDBJ whole genome shotgun (WGS) entry which is preliminary data.</text>
</comment>
<dbReference type="AlphaFoldDB" id="A0A9X4QTU1"/>
<reference evidence="1" key="1">
    <citation type="submission" date="2022-10" db="EMBL/GenBank/DDBJ databases">
        <title>Comparative genomic analysis of Cohnella hashimotonis sp. nov., isolated from the International Space Station.</title>
        <authorList>
            <person name="Simpson A."/>
            <person name="Venkateswaran K."/>
        </authorList>
    </citation>
    <scope>NUCLEOTIDE SEQUENCE</scope>
    <source>
        <strain evidence="1">DSM 28161</strain>
    </source>
</reference>
<proteinExistence type="predicted"/>
<organism evidence="1 2">
    <name type="scientific">Cohnella rhizosphaerae</name>
    <dbReference type="NCBI Taxonomy" id="1457232"/>
    <lineage>
        <taxon>Bacteria</taxon>
        <taxon>Bacillati</taxon>
        <taxon>Bacillota</taxon>
        <taxon>Bacilli</taxon>
        <taxon>Bacillales</taxon>
        <taxon>Paenibacillaceae</taxon>
        <taxon>Cohnella</taxon>
    </lineage>
</organism>
<dbReference type="RefSeq" id="WP_277532728.1">
    <property type="nucleotide sequence ID" value="NZ_JAPDIA010000003.1"/>
</dbReference>
<dbReference type="EMBL" id="JAPDIA010000003">
    <property type="protein sequence ID" value="MDG0810733.1"/>
    <property type="molecule type" value="Genomic_DNA"/>
</dbReference>
<sequence length="90" mass="9736">MTPPVGKAGHPDAHAQDVDRPALVERGILAYADQQLLVRVNEQLRGRPVAPSAGDGYGAVGFERRVELVIDAEYVFIAVGGEPHRDLHVQ</sequence>